<evidence type="ECO:0000256" key="2">
    <source>
        <dbReference type="ARBA" id="ARBA00022980"/>
    </source>
</evidence>
<dbReference type="Pfam" id="PF01165">
    <property type="entry name" value="Ribosomal_S21"/>
    <property type="match status" value="1"/>
</dbReference>
<dbReference type="Proteomes" id="UP000186922">
    <property type="component" value="Unassembled WGS sequence"/>
</dbReference>
<evidence type="ECO:0000256" key="1">
    <source>
        <dbReference type="ARBA" id="ARBA00006640"/>
    </source>
</evidence>
<evidence type="ECO:0000256" key="3">
    <source>
        <dbReference type="ARBA" id="ARBA00023274"/>
    </source>
</evidence>
<comment type="similarity">
    <text evidence="1">Belongs to the bacterial ribosomal protein bS21 family.</text>
</comment>
<dbReference type="STRING" id="947166.A0A1D1V978"/>
<dbReference type="NCBIfam" id="TIGR00030">
    <property type="entry name" value="S21p"/>
    <property type="match status" value="1"/>
</dbReference>
<evidence type="ECO:0000313" key="4">
    <source>
        <dbReference type="EMBL" id="GAU98229.1"/>
    </source>
</evidence>
<organism evidence="4 5">
    <name type="scientific">Ramazzottius varieornatus</name>
    <name type="common">Water bear</name>
    <name type="synonym">Tardigrade</name>
    <dbReference type="NCBI Taxonomy" id="947166"/>
    <lineage>
        <taxon>Eukaryota</taxon>
        <taxon>Metazoa</taxon>
        <taxon>Ecdysozoa</taxon>
        <taxon>Tardigrada</taxon>
        <taxon>Eutardigrada</taxon>
        <taxon>Parachela</taxon>
        <taxon>Hypsibioidea</taxon>
        <taxon>Ramazzottiidae</taxon>
        <taxon>Ramazzottius</taxon>
    </lineage>
</organism>
<protein>
    <recommendedName>
        <fullName evidence="6">28S ribosomal protein S21, mitochondrial</fullName>
    </recommendedName>
</protein>
<dbReference type="GO" id="GO:1990904">
    <property type="term" value="C:ribonucleoprotein complex"/>
    <property type="evidence" value="ECO:0007669"/>
    <property type="project" value="UniProtKB-KW"/>
</dbReference>
<dbReference type="PANTHER" id="PTHR21109:SF0">
    <property type="entry name" value="SMALL RIBOSOMAL SUBUNIT PROTEIN BS21M"/>
    <property type="match status" value="1"/>
</dbReference>
<dbReference type="OrthoDB" id="2501249at2759"/>
<dbReference type="GO" id="GO:0006412">
    <property type="term" value="P:translation"/>
    <property type="evidence" value="ECO:0007669"/>
    <property type="project" value="InterPro"/>
</dbReference>
<comment type="caution">
    <text evidence="4">The sequence shown here is derived from an EMBL/GenBank/DDBJ whole genome shotgun (WGS) entry which is preliminary data.</text>
</comment>
<reference evidence="4 5" key="1">
    <citation type="journal article" date="2016" name="Nat. Commun.">
        <title>Extremotolerant tardigrade genome and improved radiotolerance of human cultured cells by tardigrade-unique protein.</title>
        <authorList>
            <person name="Hashimoto T."/>
            <person name="Horikawa D.D."/>
            <person name="Saito Y."/>
            <person name="Kuwahara H."/>
            <person name="Kozuka-Hata H."/>
            <person name="Shin-I T."/>
            <person name="Minakuchi Y."/>
            <person name="Ohishi K."/>
            <person name="Motoyama A."/>
            <person name="Aizu T."/>
            <person name="Enomoto A."/>
            <person name="Kondo K."/>
            <person name="Tanaka S."/>
            <person name="Hara Y."/>
            <person name="Koshikawa S."/>
            <person name="Sagara H."/>
            <person name="Miura T."/>
            <person name="Yokobori S."/>
            <person name="Miyagawa K."/>
            <person name="Suzuki Y."/>
            <person name="Kubo T."/>
            <person name="Oyama M."/>
            <person name="Kohara Y."/>
            <person name="Fujiyama A."/>
            <person name="Arakawa K."/>
            <person name="Katayama T."/>
            <person name="Toyoda A."/>
            <person name="Kunieda T."/>
        </authorList>
    </citation>
    <scope>NUCLEOTIDE SEQUENCE [LARGE SCALE GENOMIC DNA]</scope>
    <source>
        <strain evidence="4 5">YOKOZUNA-1</strain>
    </source>
</reference>
<sequence>MKFPAHLPFYARTVFVRNGQVDDAFRTLNKILGNEGILEIARRRRYNEKPYKVRNRLSFEHCKRIYSDDMSRKITFLMRKNRVDPWATGY</sequence>
<dbReference type="GO" id="GO:0005840">
    <property type="term" value="C:ribosome"/>
    <property type="evidence" value="ECO:0007669"/>
    <property type="project" value="UniProtKB-KW"/>
</dbReference>
<dbReference type="AlphaFoldDB" id="A0A1D1V978"/>
<name>A0A1D1V978_RAMVA</name>
<evidence type="ECO:0008006" key="6">
    <source>
        <dbReference type="Google" id="ProtNLM"/>
    </source>
</evidence>
<evidence type="ECO:0000313" key="5">
    <source>
        <dbReference type="Proteomes" id="UP000186922"/>
    </source>
</evidence>
<keyword evidence="3" id="KW-0687">Ribonucleoprotein</keyword>
<keyword evidence="2" id="KW-0689">Ribosomal protein</keyword>
<keyword evidence="5" id="KW-1185">Reference proteome</keyword>
<dbReference type="InterPro" id="IPR001911">
    <property type="entry name" value="Ribosomal_bS21"/>
</dbReference>
<dbReference type="GO" id="GO:0003735">
    <property type="term" value="F:structural constituent of ribosome"/>
    <property type="evidence" value="ECO:0007669"/>
    <property type="project" value="InterPro"/>
</dbReference>
<gene>
    <name evidence="4" type="primary">RvY_09405-1</name>
    <name evidence="4" type="synonym">RvY_09405.1</name>
    <name evidence="4" type="ORF">RvY_09405</name>
</gene>
<dbReference type="PANTHER" id="PTHR21109">
    <property type="entry name" value="MITOCHONDRIAL 28S RIBOSOMAL PROTEIN S21"/>
    <property type="match status" value="1"/>
</dbReference>
<dbReference type="EMBL" id="BDGG01000004">
    <property type="protein sequence ID" value="GAU98229.1"/>
    <property type="molecule type" value="Genomic_DNA"/>
</dbReference>
<proteinExistence type="inferred from homology"/>
<accession>A0A1D1V978</accession>